<dbReference type="Pfam" id="PF04542">
    <property type="entry name" value="Sigma70_r2"/>
    <property type="match status" value="1"/>
</dbReference>
<dbReference type="InterPro" id="IPR007630">
    <property type="entry name" value="RNA_pol_sigma70_r4"/>
</dbReference>
<dbReference type="InterPro" id="IPR007627">
    <property type="entry name" value="RNA_pol_sigma70_r2"/>
</dbReference>
<dbReference type="AlphaFoldDB" id="A0A4V1Z234"/>
<dbReference type="Pfam" id="PF04545">
    <property type="entry name" value="Sigma70_r4"/>
    <property type="match status" value="1"/>
</dbReference>
<dbReference type="Pfam" id="PF04539">
    <property type="entry name" value="Sigma70_r3"/>
    <property type="match status" value="1"/>
</dbReference>
<dbReference type="CDD" id="cd06171">
    <property type="entry name" value="Sigma70_r4"/>
    <property type="match status" value="1"/>
</dbReference>
<dbReference type="InterPro" id="IPR013325">
    <property type="entry name" value="RNA_pol_sigma_r2"/>
</dbReference>
<keyword evidence="3" id="KW-0238">DNA-binding</keyword>
<feature type="region of interest" description="Disordered" evidence="5">
    <location>
        <begin position="1"/>
        <end position="49"/>
    </location>
</feature>
<dbReference type="NCBIfam" id="TIGR02937">
    <property type="entry name" value="sigma70-ECF"/>
    <property type="match status" value="1"/>
</dbReference>
<proteinExistence type="predicted"/>
<evidence type="ECO:0000256" key="5">
    <source>
        <dbReference type="SAM" id="MobiDB-lite"/>
    </source>
</evidence>
<dbReference type="Gene3D" id="1.20.120.1810">
    <property type="match status" value="1"/>
</dbReference>
<dbReference type="InterPro" id="IPR036388">
    <property type="entry name" value="WH-like_DNA-bd_sf"/>
</dbReference>
<reference evidence="9 10" key="1">
    <citation type="submission" date="2019-01" db="EMBL/GenBank/DDBJ databases">
        <title>Nocardioides guangzhouensis sp. nov., an actinobacterium isolated from soil.</title>
        <authorList>
            <person name="Fu Y."/>
            <person name="Cai Y."/>
            <person name="Lin Z."/>
            <person name="Chen P."/>
        </authorList>
    </citation>
    <scope>NUCLEOTIDE SEQUENCE [LARGE SCALE GENOMIC DNA]</scope>
    <source>
        <strain evidence="9 10">NBRC 105384</strain>
    </source>
</reference>
<evidence type="ECO:0000256" key="1">
    <source>
        <dbReference type="ARBA" id="ARBA00023015"/>
    </source>
</evidence>
<dbReference type="OrthoDB" id="9804285at2"/>
<comment type="caution">
    <text evidence="9">The sequence shown here is derived from an EMBL/GenBank/DDBJ whole genome shotgun (WGS) entry which is preliminary data.</text>
</comment>
<gene>
    <name evidence="9" type="ORF">ETU37_08745</name>
</gene>
<dbReference type="GO" id="GO:0003677">
    <property type="term" value="F:DNA binding"/>
    <property type="evidence" value="ECO:0007669"/>
    <property type="project" value="UniProtKB-KW"/>
</dbReference>
<dbReference type="PANTHER" id="PTHR30385">
    <property type="entry name" value="SIGMA FACTOR F FLAGELLAR"/>
    <property type="match status" value="1"/>
</dbReference>
<dbReference type="InterPro" id="IPR000943">
    <property type="entry name" value="RNA_pol_sigma70"/>
</dbReference>
<dbReference type="SUPFAM" id="SSF88946">
    <property type="entry name" value="Sigma2 domain of RNA polymerase sigma factors"/>
    <property type="match status" value="1"/>
</dbReference>
<accession>A0A4V1Z234</accession>
<evidence type="ECO:0000256" key="4">
    <source>
        <dbReference type="ARBA" id="ARBA00023163"/>
    </source>
</evidence>
<keyword evidence="10" id="KW-1185">Reference proteome</keyword>
<evidence type="ECO:0000313" key="9">
    <source>
        <dbReference type="EMBL" id="RYU13016.1"/>
    </source>
</evidence>
<protein>
    <submittedName>
        <fullName evidence="9">Sigma-70 family RNA polymerase sigma factor</fullName>
    </submittedName>
</protein>
<dbReference type="InterPro" id="IPR007624">
    <property type="entry name" value="RNA_pol_sigma70_r3"/>
</dbReference>
<dbReference type="EMBL" id="SDPU01000020">
    <property type="protein sequence ID" value="RYU13016.1"/>
    <property type="molecule type" value="Genomic_DNA"/>
</dbReference>
<evidence type="ECO:0000256" key="2">
    <source>
        <dbReference type="ARBA" id="ARBA00023082"/>
    </source>
</evidence>
<evidence type="ECO:0000259" key="6">
    <source>
        <dbReference type="Pfam" id="PF04539"/>
    </source>
</evidence>
<keyword evidence="1" id="KW-0805">Transcription regulation</keyword>
<dbReference type="RefSeq" id="WP_129986835.1">
    <property type="nucleotide sequence ID" value="NZ_SDPU01000020.1"/>
</dbReference>
<dbReference type="GO" id="GO:0006352">
    <property type="term" value="P:DNA-templated transcription initiation"/>
    <property type="evidence" value="ECO:0007669"/>
    <property type="project" value="InterPro"/>
</dbReference>
<keyword evidence="2" id="KW-0731">Sigma factor</keyword>
<feature type="domain" description="RNA polymerase sigma-70 region 2" evidence="7">
    <location>
        <begin position="77"/>
        <end position="140"/>
    </location>
</feature>
<organism evidence="9 10">
    <name type="scientific">Nocardioides iriomotensis</name>
    <dbReference type="NCBI Taxonomy" id="715784"/>
    <lineage>
        <taxon>Bacteria</taxon>
        <taxon>Bacillati</taxon>
        <taxon>Actinomycetota</taxon>
        <taxon>Actinomycetes</taxon>
        <taxon>Propionibacteriales</taxon>
        <taxon>Nocardioidaceae</taxon>
        <taxon>Nocardioides</taxon>
    </lineage>
</organism>
<dbReference type="PANTHER" id="PTHR30385:SF4">
    <property type="entry name" value="RNA POLYMERASE SIGMA-E FACTOR"/>
    <property type="match status" value="1"/>
</dbReference>
<dbReference type="InterPro" id="IPR013324">
    <property type="entry name" value="RNA_pol_sigma_r3/r4-like"/>
</dbReference>
<dbReference type="InterPro" id="IPR014284">
    <property type="entry name" value="RNA_pol_sigma-70_dom"/>
</dbReference>
<dbReference type="PRINTS" id="PR00046">
    <property type="entry name" value="SIGMA70FCT"/>
</dbReference>
<dbReference type="Gene3D" id="1.10.10.10">
    <property type="entry name" value="Winged helix-like DNA-binding domain superfamily/Winged helix DNA-binding domain"/>
    <property type="match status" value="2"/>
</dbReference>
<evidence type="ECO:0000256" key="3">
    <source>
        <dbReference type="ARBA" id="ARBA00023125"/>
    </source>
</evidence>
<feature type="domain" description="RNA polymerase sigma-70 region 4" evidence="8">
    <location>
        <begin position="240"/>
        <end position="287"/>
    </location>
</feature>
<evidence type="ECO:0000313" key="10">
    <source>
        <dbReference type="Proteomes" id="UP000291189"/>
    </source>
</evidence>
<keyword evidence="4" id="KW-0804">Transcription</keyword>
<evidence type="ECO:0000259" key="8">
    <source>
        <dbReference type="Pfam" id="PF04545"/>
    </source>
</evidence>
<name>A0A4V1Z234_9ACTN</name>
<dbReference type="GO" id="GO:0016987">
    <property type="term" value="F:sigma factor activity"/>
    <property type="evidence" value="ECO:0007669"/>
    <property type="project" value="UniProtKB-KW"/>
</dbReference>
<dbReference type="Proteomes" id="UP000291189">
    <property type="component" value="Unassembled WGS sequence"/>
</dbReference>
<sequence>MSVTVAERTGRISRQRSGSAAPTTTPEPARTEQSDLETPPGSATESRSALSTRLLTQAAAETDPVERKRLQDEVVVMHMGLARAIAVRYRGRGIAEEDLTQAASMALLKAARNFDPSHGVEFLSYAVVTMKGEVKRQFRDFGWMVRPPRPIQKLQADVARAQGELIQTLGRSPRVSEVAAHLGASEEDVLEALSADGCFTPTSLDLPLGDQGSASLGDTLRHEDNSLDEAEARVMLMPAVKALPERERQVLYLRFFRQMSQSQIAAEVGVTQMQVSRILSRVLTQLRGQLSEV</sequence>
<feature type="domain" description="RNA polymerase sigma-70 region 3" evidence="6">
    <location>
        <begin position="157"/>
        <end position="225"/>
    </location>
</feature>
<dbReference type="SUPFAM" id="SSF88659">
    <property type="entry name" value="Sigma3 and sigma4 domains of RNA polymerase sigma factors"/>
    <property type="match status" value="2"/>
</dbReference>
<evidence type="ECO:0000259" key="7">
    <source>
        <dbReference type="Pfam" id="PF04542"/>
    </source>
</evidence>